<organism evidence="1 2">
    <name type="scientific">Erysipelothrix larvae</name>
    <dbReference type="NCBI Taxonomy" id="1514105"/>
    <lineage>
        <taxon>Bacteria</taxon>
        <taxon>Bacillati</taxon>
        <taxon>Bacillota</taxon>
        <taxon>Erysipelotrichia</taxon>
        <taxon>Erysipelotrichales</taxon>
        <taxon>Erysipelotrichaceae</taxon>
        <taxon>Erysipelothrix</taxon>
    </lineage>
</organism>
<dbReference type="KEGG" id="erl:AOC36_09800"/>
<accession>A0A109UHH5</accession>
<dbReference type="RefSeq" id="WP_067633793.1">
    <property type="nucleotide sequence ID" value="NZ_CP013213.1"/>
</dbReference>
<dbReference type="AlphaFoldDB" id="A0A109UHH5"/>
<reference evidence="1 2" key="1">
    <citation type="submission" date="2015-10" db="EMBL/GenBank/DDBJ databases">
        <title>Erysipelothrix larvae sp. LV19 isolated from the larval gut of the rhinoceros beetle, Trypoxylus dichotomus.</title>
        <authorList>
            <person name="Lim S."/>
            <person name="Kim B.-C."/>
        </authorList>
    </citation>
    <scope>NUCLEOTIDE SEQUENCE [LARGE SCALE GENOMIC DNA]</scope>
    <source>
        <strain evidence="1 2">LV19</strain>
    </source>
</reference>
<sequence>MIYVQSPQKRDFIKELLDGQTVDGCKFTFAKMDGMKIYFETEGVELEKAVSIAKSEVKKSKYGPALYFTVQIAK</sequence>
<proteinExistence type="predicted"/>
<evidence type="ECO:0000313" key="2">
    <source>
        <dbReference type="Proteomes" id="UP000063781"/>
    </source>
</evidence>
<gene>
    <name evidence="1" type="ORF">AOC36_09800</name>
</gene>
<dbReference type="EMBL" id="CP013213">
    <property type="protein sequence ID" value="AMC94260.1"/>
    <property type="molecule type" value="Genomic_DNA"/>
</dbReference>
<name>A0A109UHH5_9FIRM</name>
<keyword evidence="2" id="KW-1185">Reference proteome</keyword>
<dbReference type="OrthoDB" id="2881498at2"/>
<dbReference type="STRING" id="1514105.AOC36_09800"/>
<dbReference type="Proteomes" id="UP000063781">
    <property type="component" value="Chromosome"/>
</dbReference>
<evidence type="ECO:0000313" key="1">
    <source>
        <dbReference type="EMBL" id="AMC94260.1"/>
    </source>
</evidence>
<protein>
    <submittedName>
        <fullName evidence="1">Uncharacterized protein</fullName>
    </submittedName>
</protein>